<accession>A0ABT0ZZ71</accession>
<dbReference type="InterPro" id="IPR009091">
    <property type="entry name" value="RCC1/BLIP-II"/>
</dbReference>
<evidence type="ECO:0000313" key="3">
    <source>
        <dbReference type="EMBL" id="MCO1656038.1"/>
    </source>
</evidence>
<organism evidence="3 4">
    <name type="scientific">Pseudonocardia humida</name>
    <dbReference type="NCBI Taxonomy" id="2800819"/>
    <lineage>
        <taxon>Bacteria</taxon>
        <taxon>Bacillati</taxon>
        <taxon>Actinomycetota</taxon>
        <taxon>Actinomycetes</taxon>
        <taxon>Pseudonocardiales</taxon>
        <taxon>Pseudonocardiaceae</taxon>
        <taxon>Pseudonocardia</taxon>
    </lineage>
</organism>
<comment type="caution">
    <text evidence="3">The sequence shown here is derived from an EMBL/GenBank/DDBJ whole genome shotgun (WGS) entry which is preliminary data.</text>
</comment>
<feature type="chain" id="PRO_5045208384" description="Alpha-tubulin suppressor-like RCC1 family protein" evidence="2">
    <location>
        <begin position="30"/>
        <end position="399"/>
    </location>
</feature>
<evidence type="ECO:0000313" key="4">
    <source>
        <dbReference type="Proteomes" id="UP001165283"/>
    </source>
</evidence>
<dbReference type="EMBL" id="JAGSOV010000028">
    <property type="protein sequence ID" value="MCO1656038.1"/>
    <property type="molecule type" value="Genomic_DNA"/>
</dbReference>
<dbReference type="PROSITE" id="PS51318">
    <property type="entry name" value="TAT"/>
    <property type="match status" value="1"/>
</dbReference>
<dbReference type="InterPro" id="IPR051553">
    <property type="entry name" value="Ran_GTPase-activating"/>
</dbReference>
<reference evidence="3" key="1">
    <citation type="submission" date="2021-04" db="EMBL/GenBank/DDBJ databases">
        <title>Pseudonocardia sp. nov., isolated from sandy soil of mangrove forest.</title>
        <authorList>
            <person name="Zan Z."/>
            <person name="Huang R."/>
            <person name="Liu W."/>
        </authorList>
    </citation>
    <scope>NUCLEOTIDE SEQUENCE</scope>
    <source>
        <strain evidence="3">S2-4</strain>
    </source>
</reference>
<dbReference type="RefSeq" id="WP_252438379.1">
    <property type="nucleotide sequence ID" value="NZ_JAGSOV010000028.1"/>
</dbReference>
<dbReference type="Proteomes" id="UP001165283">
    <property type="component" value="Unassembled WGS sequence"/>
</dbReference>
<name>A0ABT0ZZ71_9PSEU</name>
<dbReference type="PANTHER" id="PTHR45982:SF1">
    <property type="entry name" value="REGULATOR OF CHROMOSOME CONDENSATION"/>
    <property type="match status" value="1"/>
</dbReference>
<dbReference type="PRINTS" id="PR00633">
    <property type="entry name" value="RCCNDNSATION"/>
</dbReference>
<evidence type="ECO:0000256" key="1">
    <source>
        <dbReference type="SAM" id="MobiDB-lite"/>
    </source>
</evidence>
<dbReference type="PANTHER" id="PTHR45982">
    <property type="entry name" value="REGULATOR OF CHROMOSOME CONDENSATION"/>
    <property type="match status" value="1"/>
</dbReference>
<gene>
    <name evidence="3" type="ORF">KDL28_13345</name>
</gene>
<keyword evidence="4" id="KW-1185">Reference proteome</keyword>
<feature type="region of interest" description="Disordered" evidence="1">
    <location>
        <begin position="46"/>
        <end position="81"/>
    </location>
</feature>
<evidence type="ECO:0008006" key="5">
    <source>
        <dbReference type="Google" id="ProtNLM"/>
    </source>
</evidence>
<dbReference type="SUPFAM" id="SSF50985">
    <property type="entry name" value="RCC1/BLIP-II"/>
    <property type="match status" value="1"/>
</dbReference>
<dbReference type="InterPro" id="IPR000408">
    <property type="entry name" value="Reg_chr_condens"/>
</dbReference>
<protein>
    <recommendedName>
        <fullName evidence="5">Alpha-tubulin suppressor-like RCC1 family protein</fullName>
    </recommendedName>
</protein>
<keyword evidence="2" id="KW-0732">Signal</keyword>
<dbReference type="Pfam" id="PF00415">
    <property type="entry name" value="RCC1"/>
    <property type="match status" value="2"/>
</dbReference>
<dbReference type="PROSITE" id="PS50012">
    <property type="entry name" value="RCC1_3"/>
    <property type="match status" value="3"/>
</dbReference>
<dbReference type="Gene3D" id="2.130.10.30">
    <property type="entry name" value="Regulator of chromosome condensation 1/beta-lactamase-inhibitor protein II"/>
    <property type="match status" value="2"/>
</dbReference>
<proteinExistence type="predicted"/>
<sequence length="399" mass="39287">MPRSPGRRRLLALAAGIASLAGLPGCAPADRAVLAAPGCPEGTASPRPVAVGPGTVHTWLPPFESAGAPPRPPATGTPTAVPGWDDVVSVASTGHTTAAVHADGTVSAYGTGHRGSLGDGDPRRHHAPTPRPVPGITDARSVHAVGQAFFVVRTDGTVLAWGDGFLARGGVREGERAEPSPIPVDGLRDVVAVSEGDLAAIALLGDGTVAGWGVNLTAVLGDRDRTDVTVVDDVRGVTSVAAAGGAVVAATSSGRVCAWGNNVHGLLGVEPTGGQTGRPVGLAAPTGVVQVAGGRDVAFALDGAGAVWAWGRGVQGVLGDGEVADHVSAVPRVVPGLPPARLIGAYGLTGYAVDGDGGLWAWGSGLALGGLSEGAAVRPVRIPLPGPVLAVSGAHALVG</sequence>
<evidence type="ECO:0000256" key="2">
    <source>
        <dbReference type="SAM" id="SignalP"/>
    </source>
</evidence>
<feature type="region of interest" description="Disordered" evidence="1">
    <location>
        <begin position="106"/>
        <end position="137"/>
    </location>
</feature>
<feature type="signal peptide" evidence="2">
    <location>
        <begin position="1"/>
        <end position="29"/>
    </location>
</feature>
<dbReference type="InterPro" id="IPR006311">
    <property type="entry name" value="TAT_signal"/>
</dbReference>